<comment type="caution">
    <text evidence="4">The sequence shown here is derived from an EMBL/GenBank/DDBJ whole genome shotgun (WGS) entry which is preliminary data.</text>
</comment>
<name>A0A835XG52_9CHLO</name>
<evidence type="ECO:0000256" key="1">
    <source>
        <dbReference type="ARBA" id="ARBA00023002"/>
    </source>
</evidence>
<dbReference type="GO" id="GO:0017000">
    <property type="term" value="P:antibiotic biosynthetic process"/>
    <property type="evidence" value="ECO:0007669"/>
    <property type="project" value="UniProtKB-KW"/>
</dbReference>
<evidence type="ECO:0000256" key="2">
    <source>
        <dbReference type="ARBA" id="ARBA00023194"/>
    </source>
</evidence>
<gene>
    <name evidence="4" type="ORF">HYH03_018657</name>
</gene>
<keyword evidence="2" id="KW-0045">Antibiotic biosynthesis</keyword>
<evidence type="ECO:0000313" key="4">
    <source>
        <dbReference type="EMBL" id="KAG2482422.1"/>
    </source>
</evidence>
<dbReference type="InterPro" id="IPR003819">
    <property type="entry name" value="TauD/TfdA-like"/>
</dbReference>
<dbReference type="PANTHER" id="PTHR10696:SF56">
    <property type="entry name" value="TAUD_TFDA-LIKE DOMAIN-CONTAINING PROTEIN"/>
    <property type="match status" value="1"/>
</dbReference>
<dbReference type="SUPFAM" id="SSF51197">
    <property type="entry name" value="Clavaminate synthase-like"/>
    <property type="match status" value="1"/>
</dbReference>
<dbReference type="GO" id="GO:0016491">
    <property type="term" value="F:oxidoreductase activity"/>
    <property type="evidence" value="ECO:0007669"/>
    <property type="project" value="UniProtKB-KW"/>
</dbReference>
<dbReference type="Pfam" id="PF02668">
    <property type="entry name" value="TauD"/>
    <property type="match status" value="1"/>
</dbReference>
<dbReference type="Proteomes" id="UP000612055">
    <property type="component" value="Unassembled WGS sequence"/>
</dbReference>
<proteinExistence type="predicted"/>
<accession>A0A835XG52</accession>
<dbReference type="InterPro" id="IPR050411">
    <property type="entry name" value="AlphaKG_dependent_hydroxylases"/>
</dbReference>
<evidence type="ECO:0000259" key="3">
    <source>
        <dbReference type="Pfam" id="PF02668"/>
    </source>
</evidence>
<dbReference type="EMBL" id="JAEHOE010000224">
    <property type="protein sequence ID" value="KAG2482422.1"/>
    <property type="molecule type" value="Genomic_DNA"/>
</dbReference>
<protein>
    <recommendedName>
        <fullName evidence="3">TauD/TfdA-like domain-containing protein</fullName>
    </recommendedName>
</protein>
<dbReference type="Gene3D" id="3.60.130.10">
    <property type="entry name" value="Clavaminate synthase-like"/>
    <property type="match status" value="1"/>
</dbReference>
<sequence>MASELKTSRQGSVVPFTIIEGPEDWRAADFPKLEDAILHLTPEYVSELDAAVATAESLISEGKKLQDISLDDVSADLPTLSPALLEAGREAQWGRGWSVLRGVPVGRYSRQQQLAAYWVLGLHWGRAVPQNAKGHLIGHIKDLGRDPNDPSTRLYATNAAQPWHNDGPADLVSLLCLSNSEEGGESGWSSSIAVHNEILRRAPHLASVLAGPWFFDRKNEIPEGKKPFFEIPVFNYHKGYLSVNYSDNYYRLSQRHADVPRLTPEHHEAMQLFTELASSPEFAIRTILQPGDVQLLNNHTNLHYRGAFRDSPERTRHLLRLWLAPAHERPLPEVYSEIMGGSVVAGKRGGIFIQGAQHNPIPHEAE</sequence>
<evidence type="ECO:0000313" key="5">
    <source>
        <dbReference type="Proteomes" id="UP000612055"/>
    </source>
</evidence>
<keyword evidence="5" id="KW-1185">Reference proteome</keyword>
<reference evidence="4" key="1">
    <citation type="journal article" date="2020" name="bioRxiv">
        <title>Comparative genomics of Chlamydomonas.</title>
        <authorList>
            <person name="Craig R.J."/>
            <person name="Hasan A.R."/>
            <person name="Ness R.W."/>
            <person name="Keightley P.D."/>
        </authorList>
    </citation>
    <scope>NUCLEOTIDE SEQUENCE</scope>
    <source>
        <strain evidence="4">CCAP 11/70</strain>
    </source>
</reference>
<dbReference type="OrthoDB" id="272271at2759"/>
<feature type="domain" description="TauD/TfdA-like" evidence="3">
    <location>
        <begin position="74"/>
        <end position="322"/>
    </location>
</feature>
<dbReference type="AlphaFoldDB" id="A0A835XG52"/>
<keyword evidence="1" id="KW-0560">Oxidoreductase</keyword>
<organism evidence="4 5">
    <name type="scientific">Edaphochlamys debaryana</name>
    <dbReference type="NCBI Taxonomy" id="47281"/>
    <lineage>
        <taxon>Eukaryota</taxon>
        <taxon>Viridiplantae</taxon>
        <taxon>Chlorophyta</taxon>
        <taxon>core chlorophytes</taxon>
        <taxon>Chlorophyceae</taxon>
        <taxon>CS clade</taxon>
        <taxon>Chlamydomonadales</taxon>
        <taxon>Chlamydomonadales incertae sedis</taxon>
        <taxon>Edaphochlamys</taxon>
    </lineage>
</organism>
<dbReference type="PANTHER" id="PTHR10696">
    <property type="entry name" value="GAMMA-BUTYROBETAINE HYDROXYLASE-RELATED"/>
    <property type="match status" value="1"/>
</dbReference>
<dbReference type="InterPro" id="IPR042098">
    <property type="entry name" value="TauD-like_sf"/>
</dbReference>